<reference evidence="2 3" key="1">
    <citation type="submission" date="2019-03" db="EMBL/GenBank/DDBJ databases">
        <title>Primorskyibacter sp. SS33 isolated from sediments.</title>
        <authorList>
            <person name="Xunke S."/>
        </authorList>
    </citation>
    <scope>NUCLEOTIDE SEQUENCE [LARGE SCALE GENOMIC DNA]</scope>
    <source>
        <strain evidence="2 3">SS33</strain>
    </source>
</reference>
<dbReference type="AlphaFoldDB" id="A0A4R6AQM2"/>
<dbReference type="InterPro" id="IPR038765">
    <property type="entry name" value="Papain-like_cys_pep_sf"/>
</dbReference>
<accession>A0A4R6AQM2</accession>
<dbReference type="Proteomes" id="UP000295701">
    <property type="component" value="Unassembled WGS sequence"/>
</dbReference>
<dbReference type="InterPro" id="IPR002931">
    <property type="entry name" value="Transglutaminase-like"/>
</dbReference>
<proteinExistence type="predicted"/>
<dbReference type="SUPFAM" id="SSF54001">
    <property type="entry name" value="Cysteine proteinases"/>
    <property type="match status" value="1"/>
</dbReference>
<dbReference type="Gene3D" id="2.60.40.2250">
    <property type="match status" value="1"/>
</dbReference>
<dbReference type="PANTHER" id="PTHR33490:SF12">
    <property type="entry name" value="BLL5557 PROTEIN"/>
    <property type="match status" value="1"/>
</dbReference>
<protein>
    <submittedName>
        <fullName evidence="2">Transglutaminase family protein</fullName>
    </submittedName>
</protein>
<evidence type="ECO:0000313" key="2">
    <source>
        <dbReference type="EMBL" id="TDL84336.1"/>
    </source>
</evidence>
<evidence type="ECO:0000313" key="3">
    <source>
        <dbReference type="Proteomes" id="UP000295701"/>
    </source>
</evidence>
<sequence>MKMRIEVELDYDAEGVVDVLMQIETAWMVDQTVTEERLDPGRTAHAIRIEGEDSIGSRVWLRPEGRFRCVYSANVEIARPAIDIATLPTDPVWRLPAEAVPYLMASRYCPSDEFQSFVAAEFGDIEAGACIARMADWIAKRYTYSPGASGPWTTALDTFVQRRGICRDFAHVLISLARAKGIPARMVSGYCPEVRPQDFHALAQVWLDGAWHLVDPTGMATPDRLAIIGVGRDAADIAFLTSYGWLTLRQQNVAVHEIA</sequence>
<dbReference type="PANTHER" id="PTHR33490">
    <property type="entry name" value="BLR5614 PROTEIN-RELATED"/>
    <property type="match status" value="1"/>
</dbReference>
<gene>
    <name evidence="2" type="ORF">E2L08_01210</name>
</gene>
<dbReference type="EMBL" id="SNAA01000001">
    <property type="protein sequence ID" value="TDL84336.1"/>
    <property type="molecule type" value="Genomic_DNA"/>
</dbReference>
<dbReference type="Gene3D" id="3.10.620.30">
    <property type="match status" value="1"/>
</dbReference>
<comment type="caution">
    <text evidence="2">The sequence shown here is derived from an EMBL/GenBank/DDBJ whole genome shotgun (WGS) entry which is preliminary data.</text>
</comment>
<keyword evidence="3" id="KW-1185">Reference proteome</keyword>
<feature type="domain" description="Transglutaminase-like" evidence="1">
    <location>
        <begin position="158"/>
        <end position="218"/>
    </location>
</feature>
<dbReference type="SMART" id="SM00460">
    <property type="entry name" value="TGc"/>
    <property type="match status" value="1"/>
</dbReference>
<organism evidence="2 3">
    <name type="scientific">Palleronia sediminis</name>
    <dbReference type="NCBI Taxonomy" id="2547833"/>
    <lineage>
        <taxon>Bacteria</taxon>
        <taxon>Pseudomonadati</taxon>
        <taxon>Pseudomonadota</taxon>
        <taxon>Alphaproteobacteria</taxon>
        <taxon>Rhodobacterales</taxon>
        <taxon>Roseobacteraceae</taxon>
        <taxon>Palleronia</taxon>
    </lineage>
</organism>
<name>A0A4R6AQM2_9RHOB</name>
<dbReference type="OrthoDB" id="5438043at2"/>
<dbReference type="Pfam" id="PF01841">
    <property type="entry name" value="Transglut_core"/>
    <property type="match status" value="1"/>
</dbReference>
<evidence type="ECO:0000259" key="1">
    <source>
        <dbReference type="SMART" id="SM00460"/>
    </source>
</evidence>